<comment type="caution">
    <text evidence="2">The sequence shown here is derived from an EMBL/GenBank/DDBJ whole genome shotgun (WGS) entry which is preliminary data.</text>
</comment>
<dbReference type="InterPro" id="IPR010982">
    <property type="entry name" value="Lambda_DNA-bd_dom_sf"/>
</dbReference>
<dbReference type="PROSITE" id="PS50943">
    <property type="entry name" value="HTH_CROC1"/>
    <property type="match status" value="1"/>
</dbReference>
<dbReference type="AlphaFoldDB" id="A0A546XYK9"/>
<name>A0A546XYK9_AGRTU</name>
<dbReference type="GO" id="GO:0003677">
    <property type="term" value="F:DNA binding"/>
    <property type="evidence" value="ECO:0007669"/>
    <property type="project" value="InterPro"/>
</dbReference>
<feature type="domain" description="HTH cro/C1-type" evidence="1">
    <location>
        <begin position="16"/>
        <end position="59"/>
    </location>
</feature>
<dbReference type="Gene3D" id="1.10.260.40">
    <property type="entry name" value="lambda repressor-like DNA-binding domains"/>
    <property type="match status" value="1"/>
</dbReference>
<evidence type="ECO:0000313" key="3">
    <source>
        <dbReference type="Proteomes" id="UP000317023"/>
    </source>
</evidence>
<gene>
    <name evidence="2" type="ORF">EXN61_11375</name>
</gene>
<organism evidence="2 3">
    <name type="scientific">Agrobacterium tumefaciens</name>
    <dbReference type="NCBI Taxonomy" id="358"/>
    <lineage>
        <taxon>Bacteria</taxon>
        <taxon>Pseudomonadati</taxon>
        <taxon>Pseudomonadota</taxon>
        <taxon>Alphaproteobacteria</taxon>
        <taxon>Hyphomicrobiales</taxon>
        <taxon>Rhizobiaceae</taxon>
        <taxon>Rhizobium/Agrobacterium group</taxon>
        <taxon>Agrobacterium</taxon>
        <taxon>Agrobacterium tumefaciens complex</taxon>
    </lineage>
</organism>
<reference evidence="2 3" key="1">
    <citation type="journal article" date="2019" name="Appl. Microbiol. Biotechnol.">
        <title>Differential efficiency of wild type rhizogenic strains for rol gene transformation of plants.</title>
        <authorList>
            <person name="Desmet S."/>
            <person name="De Keyser E."/>
            <person name="Van Vaerenbergh J."/>
            <person name="Baeyen S."/>
            <person name="Van Huylenbroeck J."/>
            <person name="Geelen D."/>
            <person name="Dhooghe E."/>
        </authorList>
    </citation>
    <scope>NUCLEOTIDE SEQUENCE [LARGE SCALE GENOMIC DNA]</scope>
    <source>
        <strain evidence="2 3">MAFF210266</strain>
    </source>
</reference>
<sequence length="73" mass="8186">MHLLCMTHEPSHSQYIKTAMQTLRLNQPRFADELGVDQGTVSKWINGKANPSGPVIKLIDRMLADHQESEAAE</sequence>
<dbReference type="Proteomes" id="UP000317023">
    <property type="component" value="Unassembled WGS sequence"/>
</dbReference>
<dbReference type="EMBL" id="SGOE01000003">
    <property type="protein sequence ID" value="TRB05829.1"/>
    <property type="molecule type" value="Genomic_DNA"/>
</dbReference>
<dbReference type="SMART" id="SM00530">
    <property type="entry name" value="HTH_XRE"/>
    <property type="match status" value="1"/>
</dbReference>
<evidence type="ECO:0000313" key="2">
    <source>
        <dbReference type="EMBL" id="TRB05829.1"/>
    </source>
</evidence>
<dbReference type="CDD" id="cd00093">
    <property type="entry name" value="HTH_XRE"/>
    <property type="match status" value="1"/>
</dbReference>
<accession>A0A546XYK9</accession>
<dbReference type="Pfam" id="PF01381">
    <property type="entry name" value="HTH_3"/>
    <property type="match status" value="1"/>
</dbReference>
<proteinExistence type="predicted"/>
<protein>
    <submittedName>
        <fullName evidence="2">XRE family transcriptional regulator</fullName>
    </submittedName>
</protein>
<dbReference type="SUPFAM" id="SSF47413">
    <property type="entry name" value="lambda repressor-like DNA-binding domains"/>
    <property type="match status" value="1"/>
</dbReference>
<dbReference type="InterPro" id="IPR001387">
    <property type="entry name" value="Cro/C1-type_HTH"/>
</dbReference>
<evidence type="ECO:0000259" key="1">
    <source>
        <dbReference type="PROSITE" id="PS50943"/>
    </source>
</evidence>